<name>A0A3G5A9C9_9VIRU</name>
<accession>A0A3G5A9C9</accession>
<evidence type="ECO:0000313" key="1">
    <source>
        <dbReference type="EMBL" id="AYV83886.1"/>
    </source>
</evidence>
<organism evidence="1">
    <name type="scientific">Hyperionvirus sp</name>
    <dbReference type="NCBI Taxonomy" id="2487770"/>
    <lineage>
        <taxon>Viruses</taxon>
        <taxon>Varidnaviria</taxon>
        <taxon>Bamfordvirae</taxon>
        <taxon>Nucleocytoviricota</taxon>
        <taxon>Megaviricetes</taxon>
        <taxon>Imitervirales</taxon>
        <taxon>Mimiviridae</taxon>
        <taxon>Klosneuvirinae</taxon>
    </lineage>
</organism>
<reference evidence="1" key="1">
    <citation type="submission" date="2018-10" db="EMBL/GenBank/DDBJ databases">
        <title>Hidden diversity of soil giant viruses.</title>
        <authorList>
            <person name="Schulz F."/>
            <person name="Alteio L."/>
            <person name="Goudeau D."/>
            <person name="Ryan E.M."/>
            <person name="Malmstrom R.R."/>
            <person name="Blanchard J."/>
            <person name="Woyke T."/>
        </authorList>
    </citation>
    <scope>NUCLEOTIDE SEQUENCE</scope>
    <source>
        <strain evidence="1">HYV1</strain>
    </source>
</reference>
<dbReference type="EMBL" id="MK072395">
    <property type="protein sequence ID" value="AYV83886.1"/>
    <property type="molecule type" value="Genomic_DNA"/>
</dbReference>
<proteinExistence type="predicted"/>
<gene>
    <name evidence="1" type="ORF">Hyperionvirus13_29</name>
</gene>
<sequence>MPNNAFETLTTMIMNYENSCTHRKSRECVRKELINCFMKICCPAPVPPVGAFGLMINQSVFVDALFGFAVGEKYNEAVPFKTIEAALVVALPGDTIYIQPGNYVITSTVFLKNNINWYLTQGAIISGLVSGPIFTTPGSLVISSIQGYGAFISTTGILAATAGAQIIFQAQTVTNSSPSTPAFQIGTASLTTNITNTFSTANILSVTGAANINWTSQTMTTAATAIAIGPNATGNVIINSQSISSTGPNPTIQNNAKNLSLTVSAQQFTSTNDSPAILISIPTQTTGNISRSNFNFQYVLANGKGGILTTSGANPANILINDQPQITFTAAKVESNTTTASSFNFDSTIVNLSIENFSYKLTDPQSRGGSGFNGPFNSSIFAINVTNSALVTINIDTTTAFLPTATGGYININQTTAIPTTLKYTGKELIVNGTLLFITGSTTATPSTNFTAQDYSGTSMPINTSSIINQNATTNINIQNITVSAPPATSITPLPIINNISGQMLLSSNQISANIDHTNVITNTGTLSVNSKNILSTATNGNIINNNNIMNLSTNNISTTAATSTCNAILTNGSSLTLNVGTISVNSTGIGLSIIDPGNVNGKVNSINSILGSAIQSLSTGTVELLFNEISTLGTPGLRLSCIQFNANTGVGRLIGNLINSNNCSTAINVVGQLVTINVNNIISQSSSQVINVNAPNGGLNLYFLTLTCSNTNGCIFVSDGTVNLSFINMIGTQVVNAGIQCLGGTINANGQNINLTSPGNVGLLFGVFAIVGSSIFKGDFGQVQADGIIGNFASSNPIWYRADSSVVQNNSPVFLIQFSAPAQIHTIGGYFSTNNEHSIQYDNDILGTLRVLPSIFVNAPKGTIFANPGPTIQNVVMAPSISNSLLGSSINLIGGPLTIDEHVV</sequence>
<protein>
    <submittedName>
        <fullName evidence="1">Uncharacterized protein</fullName>
    </submittedName>
</protein>